<evidence type="ECO:0000313" key="1">
    <source>
        <dbReference type="EMBL" id="KIK50987.1"/>
    </source>
</evidence>
<evidence type="ECO:0000313" key="2">
    <source>
        <dbReference type="Proteomes" id="UP000053593"/>
    </source>
</evidence>
<dbReference type="EMBL" id="KN834876">
    <property type="protein sequence ID" value="KIK50987.1"/>
    <property type="molecule type" value="Genomic_DNA"/>
</dbReference>
<dbReference type="HOGENOM" id="CLU_032165_0_0_1"/>
<evidence type="ECO:0008006" key="3">
    <source>
        <dbReference type="Google" id="ProtNLM"/>
    </source>
</evidence>
<name>A0A0D0C0B6_9AGAR</name>
<protein>
    <recommendedName>
        <fullName evidence="3">DUF4218 domain-containing protein</fullName>
    </recommendedName>
</protein>
<accession>A0A0D0C0B6</accession>
<reference evidence="1 2" key="1">
    <citation type="submission" date="2014-04" db="EMBL/GenBank/DDBJ databases">
        <title>Evolutionary Origins and Diversification of the Mycorrhizal Mutualists.</title>
        <authorList>
            <consortium name="DOE Joint Genome Institute"/>
            <consortium name="Mycorrhizal Genomics Consortium"/>
            <person name="Kohler A."/>
            <person name="Kuo A."/>
            <person name="Nagy L.G."/>
            <person name="Floudas D."/>
            <person name="Copeland A."/>
            <person name="Barry K.W."/>
            <person name="Cichocki N."/>
            <person name="Veneault-Fourrey C."/>
            <person name="LaButti K."/>
            <person name="Lindquist E.A."/>
            <person name="Lipzen A."/>
            <person name="Lundell T."/>
            <person name="Morin E."/>
            <person name="Murat C."/>
            <person name="Riley R."/>
            <person name="Ohm R."/>
            <person name="Sun H."/>
            <person name="Tunlid A."/>
            <person name="Henrissat B."/>
            <person name="Grigoriev I.V."/>
            <person name="Hibbett D.S."/>
            <person name="Martin F."/>
        </authorList>
    </citation>
    <scope>NUCLEOTIDE SEQUENCE [LARGE SCALE GENOMIC DNA]</scope>
    <source>
        <strain evidence="1 2">FD-317 M1</strain>
    </source>
</reference>
<dbReference type="Proteomes" id="UP000053593">
    <property type="component" value="Unassembled WGS sequence"/>
</dbReference>
<dbReference type="AlphaFoldDB" id="A0A0D0C0B6"/>
<gene>
    <name evidence="1" type="ORF">GYMLUDRAFT_181985</name>
</gene>
<dbReference type="OrthoDB" id="3242924at2759"/>
<sequence length="418" mass="48729">MHLAGHNIIPNLVNLWMGKFKPLKGVKGDYEIPEHIWSQYTAEAWIFWFLYLMPILLQNRFENPIYYEHACALRNIFLATIQFTITRNDVEALRININNWVRAYELYYYRYERERLPVCTLTVHALLHIPDDILWCGPAWMAWVFYGERFCGHLQNQVGSRSAPYANLANRLLYSAYLTQIIYRYNIADELTLPNELAQLDENDDGDDILSHFEKKYETYPMSILRSPHNSSYIPSADEYSRIVRYFKQVLETDEASVKANLPISAISESWGKVRIGSRGDLIWTSLVLGERQNQRNNSFVQYEVEVQVPKPRKKKAPPEFQRQVFYGQLNRILVCNIPDTPFWHRNFHHTTRLIAIITPCSTKGKDATRELVEYTHSTAMIATDLQTISAVVGRVGTRGRYGLIDRSDNTTRTTFVD</sequence>
<proteinExistence type="predicted"/>
<organism evidence="1 2">
    <name type="scientific">Collybiopsis luxurians FD-317 M1</name>
    <dbReference type="NCBI Taxonomy" id="944289"/>
    <lineage>
        <taxon>Eukaryota</taxon>
        <taxon>Fungi</taxon>
        <taxon>Dikarya</taxon>
        <taxon>Basidiomycota</taxon>
        <taxon>Agaricomycotina</taxon>
        <taxon>Agaricomycetes</taxon>
        <taxon>Agaricomycetidae</taxon>
        <taxon>Agaricales</taxon>
        <taxon>Marasmiineae</taxon>
        <taxon>Omphalotaceae</taxon>
        <taxon>Collybiopsis</taxon>
        <taxon>Collybiopsis luxurians</taxon>
    </lineage>
</organism>
<keyword evidence="2" id="KW-1185">Reference proteome</keyword>